<evidence type="ECO:0000256" key="2">
    <source>
        <dbReference type="ARBA" id="ARBA00004651"/>
    </source>
</evidence>
<dbReference type="PANTHER" id="PTHR47755">
    <property type="entry name" value="CELL DIVISION PROTEIN FTSX"/>
    <property type="match status" value="1"/>
</dbReference>
<organism evidence="14">
    <name type="scientific">freshwater metagenome</name>
    <dbReference type="NCBI Taxonomy" id="449393"/>
    <lineage>
        <taxon>unclassified sequences</taxon>
        <taxon>metagenomes</taxon>
        <taxon>ecological metagenomes</taxon>
    </lineage>
</organism>
<keyword evidence="7 11" id="KW-0812">Transmembrane</keyword>
<evidence type="ECO:0000256" key="3">
    <source>
        <dbReference type="ARBA" id="ARBA00007379"/>
    </source>
</evidence>
<dbReference type="InterPro" id="IPR040690">
    <property type="entry name" value="FtsX_ECD"/>
</dbReference>
<keyword evidence="9 11" id="KW-0472">Membrane</keyword>
<protein>
    <recommendedName>
        <fullName evidence="4">Cell division protein FtsX</fullName>
    </recommendedName>
</protein>
<keyword evidence="10" id="KW-0131">Cell cycle</keyword>
<keyword evidence="6" id="KW-0132">Cell division</keyword>
<feature type="transmembrane region" description="Helical" evidence="11">
    <location>
        <begin position="274"/>
        <end position="296"/>
    </location>
</feature>
<feature type="transmembrane region" description="Helical" evidence="11">
    <location>
        <begin position="20"/>
        <end position="41"/>
    </location>
</feature>
<dbReference type="InterPro" id="IPR004513">
    <property type="entry name" value="FtsX"/>
</dbReference>
<dbReference type="GO" id="GO:0005886">
    <property type="term" value="C:plasma membrane"/>
    <property type="evidence" value="ECO:0007669"/>
    <property type="project" value="UniProtKB-SubCell"/>
</dbReference>
<evidence type="ECO:0000259" key="13">
    <source>
        <dbReference type="Pfam" id="PF18075"/>
    </source>
</evidence>
<evidence type="ECO:0000256" key="10">
    <source>
        <dbReference type="ARBA" id="ARBA00023306"/>
    </source>
</evidence>
<comment type="similarity">
    <text evidence="3">Belongs to the ABC-4 integral membrane protein family. FtsX subfamily.</text>
</comment>
<dbReference type="NCBIfam" id="NF038346">
    <property type="entry name" value="FtsX_actino"/>
    <property type="match status" value="1"/>
</dbReference>
<dbReference type="PANTHER" id="PTHR47755:SF1">
    <property type="entry name" value="CELL DIVISION PROTEIN FTSX"/>
    <property type="match status" value="1"/>
</dbReference>
<evidence type="ECO:0000256" key="4">
    <source>
        <dbReference type="ARBA" id="ARBA00021907"/>
    </source>
</evidence>
<evidence type="ECO:0000256" key="9">
    <source>
        <dbReference type="ARBA" id="ARBA00023136"/>
    </source>
</evidence>
<comment type="function">
    <text evidence="1">Part of the ABC transporter FtsEX involved in cellular division.</text>
</comment>
<evidence type="ECO:0000256" key="11">
    <source>
        <dbReference type="SAM" id="Phobius"/>
    </source>
</evidence>
<dbReference type="InterPro" id="IPR047929">
    <property type="entry name" value="FtsX_actino"/>
</dbReference>
<feature type="transmembrane region" description="Helical" evidence="11">
    <location>
        <begin position="227"/>
        <end position="254"/>
    </location>
</feature>
<evidence type="ECO:0000256" key="6">
    <source>
        <dbReference type="ARBA" id="ARBA00022618"/>
    </source>
</evidence>
<sequence length="302" mass="33000">MNLRFLLAEVGTGLRRTFTLTLAIIVTSTIALTMLALSLMVRSQVEITEQTLYERVEITVFLCGDISPLSLCPGGRISDAEQNLIEQRLNTLKPLVTEVRFEDQAAAYTRFLEQFAGSAVAAEATLDQMPESFRVSMSDPEQYQSVVAKIENLPGVEYVQDQQAVLDSLFVSLGYLQIGAVAIAVLMLLVVMVLTINTMRIAAFSRREEIGIMRLVGASKSAIRLPFVMEAVIAAGVGALFALGLIAAAQYWVIEGLLVATIEFLDFVTWQETLISMGISAAIGLILTILVATVSIRRYLKV</sequence>
<dbReference type="PIRSF" id="PIRSF003097">
    <property type="entry name" value="FtsX"/>
    <property type="match status" value="1"/>
</dbReference>
<dbReference type="Pfam" id="PF02687">
    <property type="entry name" value="FtsX"/>
    <property type="match status" value="1"/>
</dbReference>
<feature type="domain" description="ABC3 transporter permease C-terminal" evidence="12">
    <location>
        <begin position="182"/>
        <end position="301"/>
    </location>
</feature>
<gene>
    <name evidence="14" type="ORF">UFOPK1726_00191</name>
</gene>
<feature type="transmembrane region" description="Helical" evidence="11">
    <location>
        <begin position="175"/>
        <end position="197"/>
    </location>
</feature>
<keyword evidence="5" id="KW-1003">Cell membrane</keyword>
<evidence type="ECO:0000256" key="5">
    <source>
        <dbReference type="ARBA" id="ARBA00022475"/>
    </source>
</evidence>
<dbReference type="Pfam" id="PF18075">
    <property type="entry name" value="FtsX_ECD"/>
    <property type="match status" value="1"/>
</dbReference>
<evidence type="ECO:0000313" key="14">
    <source>
        <dbReference type="EMBL" id="CAB4569454.1"/>
    </source>
</evidence>
<reference evidence="14" key="1">
    <citation type="submission" date="2020-05" db="EMBL/GenBank/DDBJ databases">
        <authorList>
            <person name="Chiriac C."/>
            <person name="Salcher M."/>
            <person name="Ghai R."/>
            <person name="Kavagutti S V."/>
        </authorList>
    </citation>
    <scope>NUCLEOTIDE SEQUENCE</scope>
</reference>
<dbReference type="GO" id="GO:0051301">
    <property type="term" value="P:cell division"/>
    <property type="evidence" value="ECO:0007669"/>
    <property type="project" value="UniProtKB-KW"/>
</dbReference>
<dbReference type="Gene3D" id="3.30.70.3040">
    <property type="match status" value="1"/>
</dbReference>
<evidence type="ECO:0000259" key="12">
    <source>
        <dbReference type="Pfam" id="PF02687"/>
    </source>
</evidence>
<proteinExistence type="inferred from homology"/>
<comment type="subcellular location">
    <subcellularLocation>
        <location evidence="2">Cell membrane</location>
        <topology evidence="2">Multi-pass membrane protein</topology>
    </subcellularLocation>
</comment>
<evidence type="ECO:0000256" key="8">
    <source>
        <dbReference type="ARBA" id="ARBA00022989"/>
    </source>
</evidence>
<evidence type="ECO:0000256" key="1">
    <source>
        <dbReference type="ARBA" id="ARBA00003552"/>
    </source>
</evidence>
<dbReference type="EMBL" id="CAEZTT010000010">
    <property type="protein sequence ID" value="CAB4569454.1"/>
    <property type="molecule type" value="Genomic_DNA"/>
</dbReference>
<feature type="domain" description="FtsX extracellular" evidence="13">
    <location>
        <begin position="56"/>
        <end position="159"/>
    </location>
</feature>
<accession>A0A6J6E267</accession>
<dbReference type="AlphaFoldDB" id="A0A6J6E267"/>
<evidence type="ECO:0000256" key="7">
    <source>
        <dbReference type="ARBA" id="ARBA00022692"/>
    </source>
</evidence>
<keyword evidence="8 11" id="KW-1133">Transmembrane helix</keyword>
<name>A0A6J6E267_9ZZZZ</name>
<dbReference type="InterPro" id="IPR003838">
    <property type="entry name" value="ABC3_permease_C"/>
</dbReference>